<evidence type="ECO:0000256" key="1">
    <source>
        <dbReference type="PIRSR" id="PIRSR640198-1"/>
    </source>
</evidence>
<dbReference type="PANTHER" id="PTHR13504:SF38">
    <property type="entry name" value="FIDO DOMAIN-CONTAINING PROTEIN"/>
    <property type="match status" value="1"/>
</dbReference>
<dbReference type="InterPro" id="IPR040198">
    <property type="entry name" value="Fido_containing"/>
</dbReference>
<dbReference type="EMBL" id="CP157355">
    <property type="protein sequence ID" value="XBL99445.1"/>
    <property type="molecule type" value="Genomic_DNA"/>
</dbReference>
<dbReference type="InterPro" id="IPR036597">
    <property type="entry name" value="Fido-like_dom_sf"/>
</dbReference>
<dbReference type="KEGG" id="cmav:ABHF33_10215"/>
<dbReference type="RefSeq" id="WP_348943869.1">
    <property type="nucleotide sequence ID" value="NZ_CP157355.1"/>
</dbReference>
<gene>
    <name evidence="4" type="ORF">ABHF33_10215</name>
</gene>
<organism evidence="4">
    <name type="scientific">Chitinibacter mangrovi</name>
    <dbReference type="NCBI Taxonomy" id="3153927"/>
    <lineage>
        <taxon>Bacteria</taxon>
        <taxon>Pseudomonadati</taxon>
        <taxon>Pseudomonadota</taxon>
        <taxon>Betaproteobacteria</taxon>
        <taxon>Neisseriales</taxon>
        <taxon>Chitinibacteraceae</taxon>
        <taxon>Chitinibacter</taxon>
    </lineage>
</organism>
<evidence type="ECO:0000259" key="3">
    <source>
        <dbReference type="PROSITE" id="PS51459"/>
    </source>
</evidence>
<dbReference type="InterPro" id="IPR003812">
    <property type="entry name" value="Fido"/>
</dbReference>
<feature type="binding site" evidence="2">
    <location>
        <begin position="254"/>
        <end position="255"/>
    </location>
    <ligand>
        <name>ATP</name>
        <dbReference type="ChEBI" id="CHEBI:30616"/>
    </ligand>
</feature>
<accession>A0AAU7F6H2</accession>
<reference evidence="4" key="1">
    <citation type="submission" date="2024-05" db="EMBL/GenBank/DDBJ databases">
        <authorList>
            <person name="Yang L."/>
            <person name="Pan L."/>
        </authorList>
    </citation>
    <scope>NUCLEOTIDE SEQUENCE</scope>
    <source>
        <strain evidence="4">FCG-7</strain>
    </source>
</reference>
<dbReference type="Pfam" id="PF02661">
    <property type="entry name" value="Fic"/>
    <property type="match status" value="1"/>
</dbReference>
<name>A0AAU7F6H2_9NEIS</name>
<feature type="binding site" evidence="2">
    <location>
        <begin position="167"/>
        <end position="170"/>
    </location>
    <ligand>
        <name>ATP</name>
        <dbReference type="ChEBI" id="CHEBI:30616"/>
    </ligand>
</feature>
<protein>
    <submittedName>
        <fullName evidence="4">Fic family protein</fullName>
    </submittedName>
</protein>
<feature type="active site" evidence="1">
    <location>
        <position position="213"/>
    </location>
</feature>
<keyword evidence="2" id="KW-0067">ATP-binding</keyword>
<dbReference type="PROSITE" id="PS51459">
    <property type="entry name" value="FIDO"/>
    <property type="match status" value="1"/>
</dbReference>
<feature type="binding site" evidence="2">
    <location>
        <begin position="217"/>
        <end position="224"/>
    </location>
    <ligand>
        <name>ATP</name>
        <dbReference type="ChEBI" id="CHEBI:30616"/>
    </ligand>
</feature>
<proteinExistence type="predicted"/>
<keyword evidence="2" id="KW-0547">Nucleotide-binding</keyword>
<dbReference type="GO" id="GO:0005524">
    <property type="term" value="F:ATP binding"/>
    <property type="evidence" value="ECO:0007669"/>
    <property type="project" value="UniProtKB-KW"/>
</dbReference>
<dbReference type="PANTHER" id="PTHR13504">
    <property type="entry name" value="FIDO DOMAIN-CONTAINING PROTEIN DDB_G0283145"/>
    <property type="match status" value="1"/>
</dbReference>
<feature type="domain" description="Fido" evidence="3">
    <location>
        <begin position="118"/>
        <end position="289"/>
    </location>
</feature>
<dbReference type="SUPFAM" id="SSF140931">
    <property type="entry name" value="Fic-like"/>
    <property type="match status" value="1"/>
</dbReference>
<evidence type="ECO:0000256" key="2">
    <source>
        <dbReference type="PIRSR" id="PIRSR640198-2"/>
    </source>
</evidence>
<dbReference type="AlphaFoldDB" id="A0AAU7F6H2"/>
<sequence length="410" mass="46604">MYTDPNSMMPLLPSSSAKGLRELEDKAAELVRRADRQEIPRGLRAVLAEALRPMNSYYTNKIEGQHTLLIQQALQEDFSDRPDEARKQRAAVACMRAEQEIEARVSGFEHLGEIPDYFNAAFIQAAHRAMYQHLPIEDRMAHGKKADGSDWSEEVQPGVFRHHDVQVGQHIPPSHLHLDKFIVKLWEGYRFEQRAPRALIAIFAAHHRLAWLHPFGDGNGRAVRLHSHAGLFALGLTRGVWSPMRGLARQQERYYQTLALADHPREGDLDGRGNLSERHLIGFIDFMLDVCLDQVEFMARMLDLQGLEERIHKMLLAESISAETPSLMKLNSLTALKYLLNVGPTSKPEFRQLLGGDSERTQDRVIKDLRTLGVITSEGLQAPFKLNVPIHLFRYLFPGLWVEAEGTQHP</sequence>
<dbReference type="Gene3D" id="1.10.3290.10">
    <property type="entry name" value="Fido-like domain"/>
    <property type="match status" value="1"/>
</dbReference>
<evidence type="ECO:0000313" key="4">
    <source>
        <dbReference type="EMBL" id="XBL99445.1"/>
    </source>
</evidence>